<dbReference type="Gene3D" id="3.20.20.140">
    <property type="entry name" value="Metal-dependent hydrolases"/>
    <property type="match status" value="1"/>
</dbReference>
<dbReference type="PANTHER" id="PTHR21240">
    <property type="entry name" value="2-AMINO-3-CARBOXYLMUCONATE-6-SEMIALDEHYDE DECARBOXYLASE"/>
    <property type="match status" value="1"/>
</dbReference>
<keyword evidence="3" id="KW-0378">Hydrolase</keyword>
<keyword evidence="4" id="KW-1185">Reference proteome</keyword>
<dbReference type="OrthoDB" id="2533941at2"/>
<dbReference type="RefSeq" id="WP_085076404.1">
    <property type="nucleotide sequence ID" value="NZ_JACKRZ010000450.1"/>
</dbReference>
<dbReference type="GO" id="GO:0005737">
    <property type="term" value="C:cytoplasm"/>
    <property type="evidence" value="ECO:0007669"/>
    <property type="project" value="TreeGrafter"/>
</dbReference>
<gene>
    <name evidence="3" type="ORF">AWC19_24890</name>
</gene>
<evidence type="ECO:0000313" key="4">
    <source>
        <dbReference type="Proteomes" id="UP000193529"/>
    </source>
</evidence>
<feature type="domain" description="Amidohydrolase-related" evidence="2">
    <location>
        <begin position="21"/>
        <end position="367"/>
    </location>
</feature>
<keyword evidence="1" id="KW-0456">Lyase</keyword>
<proteinExistence type="predicted"/>
<evidence type="ECO:0000259" key="2">
    <source>
        <dbReference type="Pfam" id="PF04909"/>
    </source>
</evidence>
<name>A0A1X1ZZL1_9MYCO</name>
<dbReference type="InterPro" id="IPR006680">
    <property type="entry name" value="Amidohydro-rel"/>
</dbReference>
<comment type="caution">
    <text evidence="3">The sequence shown here is derived from an EMBL/GenBank/DDBJ whole genome shotgun (WGS) entry which is preliminary data.</text>
</comment>
<dbReference type="Proteomes" id="UP000193529">
    <property type="component" value="Unassembled WGS sequence"/>
</dbReference>
<accession>A0A1X1ZZL1</accession>
<reference evidence="3 4" key="1">
    <citation type="submission" date="2016-01" db="EMBL/GenBank/DDBJ databases">
        <title>The new phylogeny of the genus Mycobacterium.</title>
        <authorList>
            <person name="Tarcisio F."/>
            <person name="Conor M."/>
            <person name="Antonella G."/>
            <person name="Elisabetta G."/>
            <person name="Giulia F.S."/>
            <person name="Sara T."/>
            <person name="Anna F."/>
            <person name="Clotilde B."/>
            <person name="Roberto B."/>
            <person name="Veronica D.S."/>
            <person name="Fabio R."/>
            <person name="Monica P."/>
            <person name="Olivier J."/>
            <person name="Enrico T."/>
            <person name="Nicola S."/>
        </authorList>
    </citation>
    <scope>NUCLEOTIDE SEQUENCE [LARGE SCALE GENOMIC DNA]</scope>
    <source>
        <strain evidence="3 4">DSM 44572</strain>
    </source>
</reference>
<dbReference type="PANTHER" id="PTHR21240:SF28">
    <property type="entry name" value="ISO-OROTATE DECARBOXYLASE (EUROFUNG)"/>
    <property type="match status" value="1"/>
</dbReference>
<evidence type="ECO:0000313" key="3">
    <source>
        <dbReference type="EMBL" id="ORW32958.1"/>
    </source>
</evidence>
<dbReference type="GO" id="GO:0016787">
    <property type="term" value="F:hydrolase activity"/>
    <property type="evidence" value="ECO:0007669"/>
    <property type="project" value="UniProtKB-KW"/>
</dbReference>
<dbReference type="Pfam" id="PF04909">
    <property type="entry name" value="Amidohydro_2"/>
    <property type="match status" value="1"/>
</dbReference>
<dbReference type="EMBL" id="LQPJ01000021">
    <property type="protein sequence ID" value="ORW32958.1"/>
    <property type="molecule type" value="Genomic_DNA"/>
</dbReference>
<dbReference type="InterPro" id="IPR032466">
    <property type="entry name" value="Metal_Hydrolase"/>
</dbReference>
<dbReference type="STRING" id="153971.AWC19_24890"/>
<dbReference type="InterPro" id="IPR032465">
    <property type="entry name" value="ACMSD"/>
</dbReference>
<dbReference type="GO" id="GO:0016831">
    <property type="term" value="F:carboxy-lyase activity"/>
    <property type="evidence" value="ECO:0007669"/>
    <property type="project" value="InterPro"/>
</dbReference>
<dbReference type="SUPFAM" id="SSF51556">
    <property type="entry name" value="Metallo-dependent hydrolases"/>
    <property type="match status" value="1"/>
</dbReference>
<organism evidence="3 4">
    <name type="scientific">Mycobacterium palustre</name>
    <dbReference type="NCBI Taxonomy" id="153971"/>
    <lineage>
        <taxon>Bacteria</taxon>
        <taxon>Bacillati</taxon>
        <taxon>Actinomycetota</taxon>
        <taxon>Actinomycetes</taxon>
        <taxon>Mycobacteriales</taxon>
        <taxon>Mycobacteriaceae</taxon>
        <taxon>Mycobacterium</taxon>
        <taxon>Mycobacterium simiae complex</taxon>
    </lineage>
</organism>
<evidence type="ECO:0000256" key="1">
    <source>
        <dbReference type="ARBA" id="ARBA00023239"/>
    </source>
</evidence>
<dbReference type="GO" id="GO:0019748">
    <property type="term" value="P:secondary metabolic process"/>
    <property type="evidence" value="ECO:0007669"/>
    <property type="project" value="TreeGrafter"/>
</dbReference>
<dbReference type="AlphaFoldDB" id="A0A1X1ZZL1"/>
<sequence>MTLTYTQERVPAAERIAVRCVDSDVHPVPKRGEITAYIPEPWRSKFFLRHKVGELIYYDAPDYAHAFAMRTDTFPPDGEFPGSDPDMAFRQLIMEAGSDIAILEPAGRSPRQPEAHQAFSSALNDWQANHWLDSHNNWHERWRGSICVAIEDPDGAVRQIEKWAGHPYMAQILIKAEPRPSWGHPKYDPIWAAATKHDITVSCHLSRSNYELLPTPPVGFPSYNHDFMVTYSLLAANQVMSLIFDGVFDRFPTLRIVFVEHAFSWILPLMWRMDAIYEARKSEMDIKRKPSEYVKEHLKFTTQPLDYPEDKTELTRALEWMECEKILLFSSDYPHWTFDDPRWLVKHLPKAAREAVMYKNGIATYKLPETVPVLEGQVRVL</sequence>
<protein>
    <submittedName>
        <fullName evidence="3">Amidohydrolase</fullName>
    </submittedName>
</protein>